<dbReference type="EMBL" id="CAICTM010002996">
    <property type="protein sequence ID" value="CAB9530702.1"/>
    <property type="molecule type" value="Genomic_DNA"/>
</dbReference>
<dbReference type="Proteomes" id="UP001153069">
    <property type="component" value="Unassembled WGS sequence"/>
</dbReference>
<feature type="compositionally biased region" description="Polar residues" evidence="1">
    <location>
        <begin position="45"/>
        <end position="56"/>
    </location>
</feature>
<gene>
    <name evidence="2" type="ORF">SEMRO_2998_G341860.1</name>
</gene>
<reference evidence="2" key="1">
    <citation type="submission" date="2020-06" db="EMBL/GenBank/DDBJ databases">
        <authorList>
            <consortium name="Plant Systems Biology data submission"/>
        </authorList>
    </citation>
    <scope>NUCLEOTIDE SEQUENCE</scope>
    <source>
        <strain evidence="2">D6</strain>
    </source>
</reference>
<accession>A0A9N8F128</accession>
<dbReference type="AlphaFoldDB" id="A0A9N8F128"/>
<feature type="region of interest" description="Disordered" evidence="1">
    <location>
        <begin position="45"/>
        <end position="73"/>
    </location>
</feature>
<protein>
    <submittedName>
        <fullName evidence="2">Uncharacterized protein</fullName>
    </submittedName>
</protein>
<name>A0A9N8F128_9STRA</name>
<feature type="region of interest" description="Disordered" evidence="1">
    <location>
        <begin position="119"/>
        <end position="163"/>
    </location>
</feature>
<organism evidence="2 3">
    <name type="scientific">Seminavis robusta</name>
    <dbReference type="NCBI Taxonomy" id="568900"/>
    <lineage>
        <taxon>Eukaryota</taxon>
        <taxon>Sar</taxon>
        <taxon>Stramenopiles</taxon>
        <taxon>Ochrophyta</taxon>
        <taxon>Bacillariophyta</taxon>
        <taxon>Bacillariophyceae</taxon>
        <taxon>Bacillariophycidae</taxon>
        <taxon>Naviculales</taxon>
        <taxon>Naviculaceae</taxon>
        <taxon>Seminavis</taxon>
    </lineage>
</organism>
<evidence type="ECO:0000313" key="3">
    <source>
        <dbReference type="Proteomes" id="UP001153069"/>
    </source>
</evidence>
<proteinExistence type="predicted"/>
<sequence length="259" mass="29029">MQDGSGMAALPMGDHCCDLFGHNVEKWKLVPGPTRNLASAASIQPTECLQEDQTLQEPAPAPSQHSHPKKPEQAAVVVVAPPVDTARRLLVRLGLLALGILSLTLVDSERLGVPCYGLRGRQQGPRQEEGRPSLSHRRTGVREKVMEDSVQTRSQELPERTTSHATTDLEEAIDWLRRNDLPKDAWIYMDQATRNAFSEVTGLIAGGTDKQGKQAYLEATMDWIKRNNVRYQYDALEPSHIHRIVEFQRCERRPMCSTM</sequence>
<comment type="caution">
    <text evidence="2">The sequence shown here is derived from an EMBL/GenBank/DDBJ whole genome shotgun (WGS) entry which is preliminary data.</text>
</comment>
<keyword evidence="3" id="KW-1185">Reference proteome</keyword>
<evidence type="ECO:0000313" key="2">
    <source>
        <dbReference type="EMBL" id="CAB9530702.1"/>
    </source>
</evidence>
<evidence type="ECO:0000256" key="1">
    <source>
        <dbReference type="SAM" id="MobiDB-lite"/>
    </source>
</evidence>